<evidence type="ECO:0000256" key="9">
    <source>
        <dbReference type="ARBA" id="ARBA00048367"/>
    </source>
</evidence>
<comment type="catalytic activity">
    <reaction evidence="9">
        <text>L-seryl-[protein] + ATP = O-phospho-L-seryl-[protein] + ADP + H(+)</text>
        <dbReference type="Rhea" id="RHEA:17989"/>
        <dbReference type="Rhea" id="RHEA-COMP:9863"/>
        <dbReference type="Rhea" id="RHEA-COMP:11604"/>
        <dbReference type="ChEBI" id="CHEBI:15378"/>
        <dbReference type="ChEBI" id="CHEBI:29999"/>
        <dbReference type="ChEBI" id="CHEBI:30616"/>
        <dbReference type="ChEBI" id="CHEBI:83421"/>
        <dbReference type="ChEBI" id="CHEBI:456216"/>
        <dbReference type="EC" id="2.7.11.22"/>
    </reaction>
</comment>
<protein>
    <recommendedName>
        <fullName evidence="2">cyclin-dependent kinase</fullName>
        <ecNumber evidence="2">2.7.11.22</ecNumber>
    </recommendedName>
</protein>
<comment type="catalytic activity">
    <reaction evidence="8">
        <text>L-threonyl-[protein] + ATP = O-phospho-L-threonyl-[protein] + ADP + H(+)</text>
        <dbReference type="Rhea" id="RHEA:46608"/>
        <dbReference type="Rhea" id="RHEA-COMP:11060"/>
        <dbReference type="Rhea" id="RHEA-COMP:11605"/>
        <dbReference type="ChEBI" id="CHEBI:15378"/>
        <dbReference type="ChEBI" id="CHEBI:30013"/>
        <dbReference type="ChEBI" id="CHEBI:30616"/>
        <dbReference type="ChEBI" id="CHEBI:61977"/>
        <dbReference type="ChEBI" id="CHEBI:456216"/>
        <dbReference type="EC" id="2.7.11.22"/>
    </reaction>
</comment>
<proteinExistence type="inferred from homology"/>
<comment type="similarity">
    <text evidence="1">Belongs to the protein kinase superfamily. CMGC Ser/Thr protein kinase family. CDC2/CDKX subfamily.</text>
</comment>
<feature type="compositionally biased region" description="Polar residues" evidence="11">
    <location>
        <begin position="632"/>
        <end position="647"/>
    </location>
</feature>
<dbReference type="SUPFAM" id="SSF56112">
    <property type="entry name" value="Protein kinase-like (PK-like)"/>
    <property type="match status" value="1"/>
</dbReference>
<dbReference type="GO" id="GO:0008024">
    <property type="term" value="C:cyclin/CDK positive transcription elongation factor complex"/>
    <property type="evidence" value="ECO:0007669"/>
    <property type="project" value="TreeGrafter"/>
</dbReference>
<gene>
    <name evidence="13" type="ORF">QBC32DRAFT_213346</name>
</gene>
<dbReference type="GO" id="GO:0032968">
    <property type="term" value="P:positive regulation of transcription elongation by RNA polymerase II"/>
    <property type="evidence" value="ECO:0007669"/>
    <property type="project" value="TreeGrafter"/>
</dbReference>
<evidence type="ECO:0000256" key="4">
    <source>
        <dbReference type="ARBA" id="ARBA00022679"/>
    </source>
</evidence>
<dbReference type="Gene3D" id="3.30.200.20">
    <property type="entry name" value="Phosphorylase Kinase, domain 1"/>
    <property type="match status" value="1"/>
</dbReference>
<dbReference type="GO" id="GO:0008353">
    <property type="term" value="F:RNA polymerase II CTD heptapeptide repeat kinase activity"/>
    <property type="evidence" value="ECO:0007669"/>
    <property type="project" value="TreeGrafter"/>
</dbReference>
<feature type="compositionally biased region" description="Basic and acidic residues" evidence="11">
    <location>
        <begin position="322"/>
        <end position="331"/>
    </location>
</feature>
<dbReference type="GO" id="GO:0004693">
    <property type="term" value="F:cyclin-dependent protein serine/threonine kinase activity"/>
    <property type="evidence" value="ECO:0007669"/>
    <property type="project" value="UniProtKB-EC"/>
</dbReference>
<keyword evidence="6 13" id="KW-0418">Kinase</keyword>
<feature type="compositionally biased region" description="Basic residues" evidence="11">
    <location>
        <begin position="378"/>
        <end position="389"/>
    </location>
</feature>
<evidence type="ECO:0000256" key="11">
    <source>
        <dbReference type="SAM" id="MobiDB-lite"/>
    </source>
</evidence>
<evidence type="ECO:0000256" key="10">
    <source>
        <dbReference type="PROSITE-ProRule" id="PRU10141"/>
    </source>
</evidence>
<dbReference type="Proteomes" id="UP001303222">
    <property type="component" value="Unassembled WGS sequence"/>
</dbReference>
<dbReference type="PROSITE" id="PS00107">
    <property type="entry name" value="PROTEIN_KINASE_ATP"/>
    <property type="match status" value="1"/>
</dbReference>
<feature type="region of interest" description="Disordered" evidence="11">
    <location>
        <begin position="667"/>
        <end position="752"/>
    </location>
</feature>
<evidence type="ECO:0000313" key="14">
    <source>
        <dbReference type="Proteomes" id="UP001303222"/>
    </source>
</evidence>
<dbReference type="PROSITE" id="PS00108">
    <property type="entry name" value="PROTEIN_KINASE_ST"/>
    <property type="match status" value="1"/>
</dbReference>
<evidence type="ECO:0000256" key="7">
    <source>
        <dbReference type="ARBA" id="ARBA00022840"/>
    </source>
</evidence>
<feature type="compositionally biased region" description="Basic residues" evidence="11">
    <location>
        <begin position="332"/>
        <end position="341"/>
    </location>
</feature>
<feature type="compositionally biased region" description="Basic and acidic residues" evidence="11">
    <location>
        <begin position="171"/>
        <end position="187"/>
    </location>
</feature>
<keyword evidence="7 10" id="KW-0067">ATP-binding</keyword>
<feature type="domain" description="Protein kinase" evidence="12">
    <location>
        <begin position="782"/>
        <end position="1067"/>
    </location>
</feature>
<evidence type="ECO:0000256" key="2">
    <source>
        <dbReference type="ARBA" id="ARBA00012425"/>
    </source>
</evidence>
<dbReference type="AlphaFoldDB" id="A0AAN6NY93"/>
<feature type="compositionally biased region" description="Basic and acidic residues" evidence="11">
    <location>
        <begin position="294"/>
        <end position="308"/>
    </location>
</feature>
<feature type="compositionally biased region" description="Basic and acidic residues" evidence="11">
    <location>
        <begin position="359"/>
        <end position="370"/>
    </location>
</feature>
<feature type="compositionally biased region" description="Low complexity" evidence="11">
    <location>
        <begin position="81"/>
        <end position="93"/>
    </location>
</feature>
<evidence type="ECO:0000256" key="5">
    <source>
        <dbReference type="ARBA" id="ARBA00022741"/>
    </source>
</evidence>
<feature type="compositionally biased region" description="Basic and acidic residues" evidence="11">
    <location>
        <begin position="1181"/>
        <end position="1196"/>
    </location>
</feature>
<accession>A0AAN6NY93</accession>
<feature type="region of interest" description="Disordered" evidence="11">
    <location>
        <begin position="1094"/>
        <end position="1241"/>
    </location>
</feature>
<keyword evidence="5 10" id="KW-0547">Nucleotide-binding</keyword>
<feature type="compositionally biased region" description="Low complexity" evidence="11">
    <location>
        <begin position="1164"/>
        <end position="1180"/>
    </location>
</feature>
<feature type="compositionally biased region" description="Pro residues" evidence="11">
    <location>
        <begin position="683"/>
        <end position="692"/>
    </location>
</feature>
<feature type="compositionally biased region" description="Basic residues" evidence="11">
    <location>
        <begin position="251"/>
        <end position="262"/>
    </location>
</feature>
<dbReference type="PANTHER" id="PTHR24056:SF546">
    <property type="entry name" value="CYCLIN-DEPENDENT KINASE 12"/>
    <property type="match status" value="1"/>
</dbReference>
<dbReference type="InterPro" id="IPR000719">
    <property type="entry name" value="Prot_kinase_dom"/>
</dbReference>
<evidence type="ECO:0000256" key="3">
    <source>
        <dbReference type="ARBA" id="ARBA00022527"/>
    </source>
</evidence>
<feature type="compositionally biased region" description="Basic and acidic residues" evidence="11">
    <location>
        <begin position="723"/>
        <end position="748"/>
    </location>
</feature>
<organism evidence="13 14">
    <name type="scientific">Pseudoneurospora amorphoporcata</name>
    <dbReference type="NCBI Taxonomy" id="241081"/>
    <lineage>
        <taxon>Eukaryota</taxon>
        <taxon>Fungi</taxon>
        <taxon>Dikarya</taxon>
        <taxon>Ascomycota</taxon>
        <taxon>Pezizomycotina</taxon>
        <taxon>Sordariomycetes</taxon>
        <taxon>Sordariomycetidae</taxon>
        <taxon>Sordariales</taxon>
        <taxon>Sordariaceae</taxon>
        <taxon>Pseudoneurospora</taxon>
    </lineage>
</organism>
<dbReference type="InterPro" id="IPR050108">
    <property type="entry name" value="CDK"/>
</dbReference>
<evidence type="ECO:0000256" key="6">
    <source>
        <dbReference type="ARBA" id="ARBA00022777"/>
    </source>
</evidence>
<keyword evidence="4" id="KW-0808">Transferase</keyword>
<dbReference type="CDD" id="cd07840">
    <property type="entry name" value="STKc_CDK9_like"/>
    <property type="match status" value="1"/>
</dbReference>
<feature type="compositionally biased region" description="Basic residues" evidence="11">
    <location>
        <begin position="309"/>
        <end position="321"/>
    </location>
</feature>
<feature type="compositionally biased region" description="Polar residues" evidence="11">
    <location>
        <begin position="440"/>
        <end position="462"/>
    </location>
</feature>
<dbReference type="PROSITE" id="PS50011">
    <property type="entry name" value="PROTEIN_KINASE_DOM"/>
    <property type="match status" value="1"/>
</dbReference>
<reference evidence="13" key="2">
    <citation type="submission" date="2023-06" db="EMBL/GenBank/DDBJ databases">
        <authorList>
            <consortium name="Lawrence Berkeley National Laboratory"/>
            <person name="Mondo S.J."/>
            <person name="Hensen N."/>
            <person name="Bonometti L."/>
            <person name="Westerberg I."/>
            <person name="Brannstrom I.O."/>
            <person name="Guillou S."/>
            <person name="Cros-Aarteil S."/>
            <person name="Calhoun S."/>
            <person name="Haridas S."/>
            <person name="Kuo A."/>
            <person name="Pangilinan J."/>
            <person name="Riley R."/>
            <person name="Labutti K."/>
            <person name="Andreopoulos B."/>
            <person name="Lipzen A."/>
            <person name="Chen C."/>
            <person name="Yanf M."/>
            <person name="Daum C."/>
            <person name="Ng V."/>
            <person name="Clum A."/>
            <person name="Steindorff A."/>
            <person name="Ohm R."/>
            <person name="Martin F."/>
            <person name="Silar P."/>
            <person name="Natvig D."/>
            <person name="Lalanne C."/>
            <person name="Gautier V."/>
            <person name="Ament-Velasquez S.L."/>
            <person name="Kruys A."/>
            <person name="Hutchinson M.I."/>
            <person name="Powell A.J."/>
            <person name="Barry K."/>
            <person name="Miller A.N."/>
            <person name="Grigoriev I.V."/>
            <person name="Debuchy R."/>
            <person name="Gladieux P."/>
            <person name="Thoren M.H."/>
            <person name="Johannesson H."/>
        </authorList>
    </citation>
    <scope>NUCLEOTIDE SEQUENCE</scope>
    <source>
        <strain evidence="13">CBS 626.80</strain>
    </source>
</reference>
<dbReference type="Pfam" id="PF00069">
    <property type="entry name" value="Pkinase"/>
    <property type="match status" value="1"/>
</dbReference>
<feature type="compositionally biased region" description="Low complexity" evidence="11">
    <location>
        <begin position="197"/>
        <end position="210"/>
    </location>
</feature>
<dbReference type="SMART" id="SM00220">
    <property type="entry name" value="S_TKc"/>
    <property type="match status" value="1"/>
</dbReference>
<evidence type="ECO:0000256" key="8">
    <source>
        <dbReference type="ARBA" id="ARBA00047811"/>
    </source>
</evidence>
<evidence type="ECO:0000313" key="13">
    <source>
        <dbReference type="EMBL" id="KAK3952107.1"/>
    </source>
</evidence>
<feature type="compositionally biased region" description="Low complexity" evidence="11">
    <location>
        <begin position="570"/>
        <end position="582"/>
    </location>
</feature>
<dbReference type="Gene3D" id="1.10.510.10">
    <property type="entry name" value="Transferase(Phosphotransferase) domain 1"/>
    <property type="match status" value="1"/>
</dbReference>
<feature type="region of interest" description="Disordered" evidence="11">
    <location>
        <begin position="1"/>
        <end position="647"/>
    </location>
</feature>
<keyword evidence="14" id="KW-1185">Reference proteome</keyword>
<comment type="caution">
    <text evidence="13">The sequence shown here is derived from an EMBL/GenBank/DDBJ whole genome shotgun (WGS) entry which is preliminary data.</text>
</comment>
<feature type="compositionally biased region" description="Gly residues" evidence="11">
    <location>
        <begin position="529"/>
        <end position="539"/>
    </location>
</feature>
<sequence>MGSSPPAAGPLLDSRTRHDAAMPNGSRIFKNQPRSLTDEHALGMNTLRPTTSPAAAVVNRCSEPDPVPDPAARHNKPNPDRPSGSSNGPSSKSGKPRRRSIEPPSSSSQPAHRHRNPSRHCSPDRSARSSRLPHRSRDSPRSRRDRSRKPRGRDGHLSPDRRHRSPGPLRGRGDAAQERGQNVDHGKQHSQLPPRPARASQRGSSRSPGSSKRRRSRTPSPGGPDSKKLRRGRSPRRGERDDVPSVQPPRDRRRSPFGRRPSRSPNHHERRRSRDRKRSARSRSPDRSRRRKSRSPDRGGIFDRISERVRRRSPSPRHRGRSDRPDRPERRHQSRSRSRTPPHRENRHPASDAGSRRRPSPDPDSREPYDHPQGSPRDRRRSKSSKKGKSRDEQRPSSKFDPASGVNSIEVNMAARNSYRGGYGAPMPPGYAEAHDGRSYSHSSGHATPNSSFHGSPPTQSPYGAGRGWNNQQFSPQSQYGYPHGNYGPPTGPQAHYNQGHSSPYPPTGPAAQYPTGPYRGGHRAAPGGFRGGSFGVPRGGHRGGSKGAQWSPNAHNASGRGQYPTTSESNSAHAQNSAASSKHADSGQQNTHDGTREDVNNSSRSAEVSQDDANKSSKEKEEQMQPPTRPAASSQSQPSNKFSFSMKNAATKPVVAAPRPEISLKFNAVIPPREPSSQKQPPKAPAAPPTAPSAHRSNRDRHDLPKNVPTEPASARARHNDRRVQDQHRPIDSHRPVDSHRPAEPQKPRTRIVKRIVKKLKEKPALPPDLAKSKSVYHRKPGNESVIGSGTYGKVFKALNVYTKKQVALKRIRMEGERDGFPVTAVREIKLLRSLSHKNIVKLMEVMVEMNECFMVFEYLSHDLTGLINHPNYTLDPAQKKHLALQLFEGLDYLHTRGVLHRDIKAANILVSNEGVLKLADFGLARFYAKHHQLDYTNRVITIWYRSPELLLGETQYGPAVDIWSAACVMMEIFTKRAIFPGDGSEINQLDKIHSVLGTPTRNDWPNIIEMPWFELLRPTQRRANVFAEKYKELVTPAAFELLLWMFRYDPDKRPSAAEVLAHPYFTTEEPAPRQAVELKDIDGEWHEFESKALRKENERKEREARRAVKEGAPATTAALSGVSGGTSSTRDKDRDLRKRPAESREPPPSERDSKRPHLDQNAASKPSSSSSSSAPQQQREPDRSSVPTRPRDQQQEQQQRRPPQASSSSQLPPPTALVQPRAQAPANAPTGPAASQSHN</sequence>
<feature type="binding site" evidence="10">
    <location>
        <position position="811"/>
    </location>
    <ligand>
        <name>ATP</name>
        <dbReference type="ChEBI" id="CHEBI:30616"/>
    </ligand>
</feature>
<keyword evidence="3" id="KW-0723">Serine/threonine-protein kinase</keyword>
<dbReference type="PANTHER" id="PTHR24056">
    <property type="entry name" value="CELL DIVISION PROTEIN KINASE"/>
    <property type="match status" value="1"/>
</dbReference>
<dbReference type="InterPro" id="IPR008271">
    <property type="entry name" value="Ser/Thr_kinase_AS"/>
</dbReference>
<feature type="compositionally biased region" description="Basic and acidic residues" evidence="11">
    <location>
        <begin position="1094"/>
        <end position="1111"/>
    </location>
</feature>
<feature type="compositionally biased region" description="Basic and acidic residues" evidence="11">
    <location>
        <begin position="1131"/>
        <end position="1160"/>
    </location>
</feature>
<dbReference type="GO" id="GO:0005524">
    <property type="term" value="F:ATP binding"/>
    <property type="evidence" value="ECO:0007669"/>
    <property type="project" value="UniProtKB-UniRule"/>
</dbReference>
<evidence type="ECO:0000256" key="1">
    <source>
        <dbReference type="ARBA" id="ARBA00006485"/>
    </source>
</evidence>
<feature type="compositionally biased region" description="Basic and acidic residues" evidence="11">
    <location>
        <begin position="613"/>
        <end position="624"/>
    </location>
</feature>
<dbReference type="InterPro" id="IPR011009">
    <property type="entry name" value="Kinase-like_dom_sf"/>
</dbReference>
<reference evidence="13" key="1">
    <citation type="journal article" date="2023" name="Mol. Phylogenet. Evol.">
        <title>Genome-scale phylogeny and comparative genomics of the fungal order Sordariales.</title>
        <authorList>
            <person name="Hensen N."/>
            <person name="Bonometti L."/>
            <person name="Westerberg I."/>
            <person name="Brannstrom I.O."/>
            <person name="Guillou S."/>
            <person name="Cros-Aarteil S."/>
            <person name="Calhoun S."/>
            <person name="Haridas S."/>
            <person name="Kuo A."/>
            <person name="Mondo S."/>
            <person name="Pangilinan J."/>
            <person name="Riley R."/>
            <person name="LaButti K."/>
            <person name="Andreopoulos B."/>
            <person name="Lipzen A."/>
            <person name="Chen C."/>
            <person name="Yan M."/>
            <person name="Daum C."/>
            <person name="Ng V."/>
            <person name="Clum A."/>
            <person name="Steindorff A."/>
            <person name="Ohm R.A."/>
            <person name="Martin F."/>
            <person name="Silar P."/>
            <person name="Natvig D.O."/>
            <person name="Lalanne C."/>
            <person name="Gautier V."/>
            <person name="Ament-Velasquez S.L."/>
            <person name="Kruys A."/>
            <person name="Hutchinson M.I."/>
            <person name="Powell A.J."/>
            <person name="Barry K."/>
            <person name="Miller A.N."/>
            <person name="Grigoriev I.V."/>
            <person name="Debuchy R."/>
            <person name="Gladieux P."/>
            <person name="Hiltunen Thoren M."/>
            <person name="Johannesson H."/>
        </authorList>
    </citation>
    <scope>NUCLEOTIDE SEQUENCE</scope>
    <source>
        <strain evidence="13">CBS 626.80</strain>
    </source>
</reference>
<dbReference type="InterPro" id="IPR017441">
    <property type="entry name" value="Protein_kinase_ATP_BS"/>
</dbReference>
<feature type="compositionally biased region" description="Polar residues" evidence="11">
    <location>
        <begin position="469"/>
        <end position="480"/>
    </location>
</feature>
<dbReference type="EC" id="2.7.11.22" evidence="2"/>
<feature type="compositionally biased region" description="Low complexity" evidence="11">
    <location>
        <begin position="1197"/>
        <end position="1212"/>
    </location>
</feature>
<dbReference type="EMBL" id="MU859131">
    <property type="protein sequence ID" value="KAK3952107.1"/>
    <property type="molecule type" value="Genomic_DNA"/>
</dbReference>
<feature type="compositionally biased region" description="Basic residues" evidence="11">
    <location>
        <begin position="268"/>
        <end position="281"/>
    </location>
</feature>
<name>A0AAN6NY93_9PEZI</name>
<dbReference type="FunFam" id="3.30.200.20:FF:000270">
    <property type="entry name" value="Serine/threonine-protein kinase bur1"/>
    <property type="match status" value="1"/>
</dbReference>
<evidence type="ECO:0000259" key="12">
    <source>
        <dbReference type="PROSITE" id="PS50011"/>
    </source>
</evidence>
<dbReference type="GO" id="GO:0030332">
    <property type="term" value="F:cyclin binding"/>
    <property type="evidence" value="ECO:0007669"/>
    <property type="project" value="TreeGrafter"/>
</dbReference>
<dbReference type="FunFam" id="1.10.510.10:FF:000440">
    <property type="entry name" value="Serine/threonine-protein kinase bur1"/>
    <property type="match status" value="1"/>
</dbReference>